<dbReference type="GO" id="GO:0043139">
    <property type="term" value="F:5'-3' DNA helicase activity"/>
    <property type="evidence" value="ECO:0007669"/>
    <property type="project" value="UniProtKB-UniRule"/>
</dbReference>
<reference evidence="18 19" key="2">
    <citation type="journal article" date="2014" name="J. Gen. Appl. Microbiol.">
        <title>The early diverging ascomycetous budding yeast Saitoella complicata has three histone deacetylases belonging to the Clr6, Hos2, and Rpd3 lineages.</title>
        <authorList>
            <person name="Nishida H."/>
            <person name="Matsumoto T."/>
            <person name="Kondo S."/>
            <person name="Hamamoto M."/>
            <person name="Yoshikawa H."/>
        </authorList>
    </citation>
    <scope>NUCLEOTIDE SEQUENCE [LARGE SCALE GENOMIC DNA]</scope>
    <source>
        <strain evidence="18 19">NRRL Y-17804</strain>
    </source>
</reference>
<evidence type="ECO:0000256" key="9">
    <source>
        <dbReference type="ARBA" id="ARBA00023128"/>
    </source>
</evidence>
<organism evidence="18 19">
    <name type="scientific">Saitoella complicata (strain BCRC 22490 / CBS 7301 / JCM 7358 / NBRC 10748 / NRRL Y-17804)</name>
    <dbReference type="NCBI Taxonomy" id="698492"/>
    <lineage>
        <taxon>Eukaryota</taxon>
        <taxon>Fungi</taxon>
        <taxon>Dikarya</taxon>
        <taxon>Ascomycota</taxon>
        <taxon>Taphrinomycotina</taxon>
        <taxon>Taphrinomycotina incertae sedis</taxon>
        <taxon>Saitoella</taxon>
    </lineage>
</organism>
<dbReference type="GO" id="GO:0005730">
    <property type="term" value="C:nucleolus"/>
    <property type="evidence" value="ECO:0007669"/>
    <property type="project" value="UniProtKB-SubCell"/>
</dbReference>
<dbReference type="GO" id="GO:0005739">
    <property type="term" value="C:mitochondrion"/>
    <property type="evidence" value="ECO:0007669"/>
    <property type="project" value="UniProtKB-SubCell"/>
</dbReference>
<evidence type="ECO:0000313" key="19">
    <source>
        <dbReference type="Proteomes" id="UP000033140"/>
    </source>
</evidence>
<evidence type="ECO:0000259" key="17">
    <source>
        <dbReference type="SMART" id="SM00382"/>
    </source>
</evidence>
<keyword evidence="10 15" id="KW-0233">DNA recombination</keyword>
<protein>
    <recommendedName>
        <fullName evidence="15">ATP-dependent DNA helicase PIF1</fullName>
        <ecNumber evidence="15">5.6.2.3</ecNumber>
    </recommendedName>
    <alternativeName>
        <fullName evidence="15">DNA 5'-3' helicase PIF1</fullName>
    </alternativeName>
    <alternativeName>
        <fullName evidence="15">DNA repair and recombination helicase PIF1</fullName>
    </alternativeName>
</protein>
<evidence type="ECO:0000256" key="5">
    <source>
        <dbReference type="ARBA" id="ARBA00022801"/>
    </source>
</evidence>
<feature type="compositionally biased region" description="Polar residues" evidence="16">
    <location>
        <begin position="310"/>
        <end position="322"/>
    </location>
</feature>
<evidence type="ECO:0000256" key="10">
    <source>
        <dbReference type="ARBA" id="ARBA00023172"/>
    </source>
</evidence>
<dbReference type="EC" id="5.6.2.3" evidence="15"/>
<keyword evidence="4 15" id="KW-0227">DNA damage</keyword>
<name>A0A0E9NJD1_SAICN</name>
<dbReference type="PANTHER" id="PTHR47642:SF5">
    <property type="entry name" value="ATP-DEPENDENT DNA HELICASE"/>
    <property type="match status" value="1"/>
</dbReference>
<comment type="subunit">
    <text evidence="15">Monomer.</text>
</comment>
<dbReference type="InterPro" id="IPR027417">
    <property type="entry name" value="P-loop_NTPase"/>
</dbReference>
<evidence type="ECO:0000256" key="13">
    <source>
        <dbReference type="ARBA" id="ARBA00023242"/>
    </source>
</evidence>
<dbReference type="CDD" id="cd18809">
    <property type="entry name" value="SF1_C_RecD"/>
    <property type="match status" value="1"/>
</dbReference>
<keyword evidence="7 15" id="KW-0067">ATP-binding</keyword>
<feature type="compositionally biased region" description="Acidic residues" evidence="16">
    <location>
        <begin position="744"/>
        <end position="759"/>
    </location>
</feature>
<feature type="region of interest" description="Disordered" evidence="16">
    <location>
        <begin position="743"/>
        <end position="767"/>
    </location>
</feature>
<keyword evidence="5 15" id="KW-0378">Hydrolase</keyword>
<keyword evidence="13 15" id="KW-0539">Nucleus</keyword>
<sequence>MLVRLIHYTRTRGTSSSVCAPSSTSGLRRMFHRAASAAQASASQSSQQRNGGQRTLPFGSGSGSQQAKSDLDAMKAAPLAPSQNSGGGVKKGLFAGGGMCNTNAFRDEVENYAQYGVEFNEADFDDDLDLDFSVPTPKVRRIANPPPPQQQPRLPFMNAGQQPPSAPPAPPAPRQQQQREAPPPPYSKYELPRPPAPLPSMNQPIPPSPLHPSPARGAGVPSSSAPFEWSSSPQHHQTATVLQRRPPSQGQRRVGLSRGGPAPGFKPPSMVPKPVEVELKREGSLVTPVKKEKAPRTLPWETKNRDAGGVQQSIQQRTLSHQARSRADPQVKDERTALNSSPAVQPEARTVAAGAEKRAYPWEKSMSAIQAEKTTLKKKRAAEAMVKNEEAAAAVKDEGAENKAKVGRETVTMKDKSRNVPGIFLSQEQRGVIDLVLNQKKSVFFTGSAGTGKSVLLRELISELKRSYKKSSDSIAVTASTGLAACNIGGTTLHSFAGIGLGKESVADLVKKIKKNKKAATRWMRTKVLIVDEISMVDADLFDKLEELARTLRNNTRPFGGIQLVMCGDFFQLPPVPDANKQAKFTFEAKSWKEAIGHTIALTQVFRQKDQDFVDMLNEMRMGKLTQKTVVAFQALSRARNWGDGLEPTELFPTRWEVDNANTTRLRQLSGEARTFNAMDTGSVTDKAMRDKLLASCMAPPVLELKMGAQVMLIKNVDEQLVNGSLGKVIGYMNEKTFQTWQDECPDDDPFGLGEESDGENPSKKRKRAKVQMLQSMATTGKLWPLVRFEVANGASRDFLCQPESWKVELPNGDVQAQRSQVPLLLAWAMSIHKSQGQTLERVKVDLGRVFEKGQAYVALSRATSQAGLQVLRFQASKVMAHPKVSAFYRSLMNITGPSKVIAATLKDDKRQQRMELDLMQMADMVGPRAAKRLIDDEYNDDEEAMREFDD</sequence>
<evidence type="ECO:0000256" key="11">
    <source>
        <dbReference type="ARBA" id="ARBA00023204"/>
    </source>
</evidence>
<feature type="compositionally biased region" description="Low complexity" evidence="16">
    <location>
        <begin position="221"/>
        <end position="233"/>
    </location>
</feature>
<dbReference type="InterPro" id="IPR010285">
    <property type="entry name" value="DNA_helicase_pif1-like_DEAD"/>
</dbReference>
<comment type="catalytic activity">
    <reaction evidence="14 15">
        <text>ATP + H2O = ADP + phosphate + H(+)</text>
        <dbReference type="Rhea" id="RHEA:13065"/>
        <dbReference type="ChEBI" id="CHEBI:15377"/>
        <dbReference type="ChEBI" id="CHEBI:15378"/>
        <dbReference type="ChEBI" id="CHEBI:30616"/>
        <dbReference type="ChEBI" id="CHEBI:43474"/>
        <dbReference type="ChEBI" id="CHEBI:456216"/>
        <dbReference type="EC" id="5.6.2.3"/>
    </reaction>
</comment>
<comment type="similarity">
    <text evidence="15">Belongs to the helicase family. PIF1 subfamily.</text>
</comment>
<feature type="binding site" evidence="15">
    <location>
        <begin position="447"/>
        <end position="454"/>
    </location>
    <ligand>
        <name>ATP</name>
        <dbReference type="ChEBI" id="CHEBI:30616"/>
    </ligand>
</feature>
<dbReference type="InterPro" id="IPR048293">
    <property type="entry name" value="PIF1_RRM3_pfh1"/>
</dbReference>
<dbReference type="Proteomes" id="UP000033140">
    <property type="component" value="Unassembled WGS sequence"/>
</dbReference>
<dbReference type="SMART" id="SM00382">
    <property type="entry name" value="AAA"/>
    <property type="match status" value="1"/>
</dbReference>
<evidence type="ECO:0000313" key="18">
    <source>
        <dbReference type="EMBL" id="GAO49977.1"/>
    </source>
</evidence>
<dbReference type="GO" id="GO:0003697">
    <property type="term" value="F:single-stranded DNA binding"/>
    <property type="evidence" value="ECO:0007669"/>
    <property type="project" value="UniProtKB-ARBA"/>
</dbReference>
<dbReference type="InterPro" id="IPR003593">
    <property type="entry name" value="AAA+_ATPase"/>
</dbReference>
<dbReference type="STRING" id="698492.A0A0E9NJD1"/>
<comment type="caution">
    <text evidence="18">The sequence shown here is derived from an EMBL/GenBank/DDBJ whole genome shotgun (WGS) entry which is preliminary data.</text>
</comment>
<dbReference type="FunFam" id="3.40.50.300:FF:001226">
    <property type="entry name" value="ATP-dependent DNA helicase PIF1"/>
    <property type="match status" value="1"/>
</dbReference>
<dbReference type="Pfam" id="PF21530">
    <property type="entry name" value="Pif1_2B_dom"/>
    <property type="match status" value="1"/>
</dbReference>
<evidence type="ECO:0000256" key="16">
    <source>
        <dbReference type="SAM" id="MobiDB-lite"/>
    </source>
</evidence>
<evidence type="ECO:0000256" key="2">
    <source>
        <dbReference type="ARBA" id="ARBA00004604"/>
    </source>
</evidence>
<feature type="compositionally biased region" description="Pro residues" evidence="16">
    <location>
        <begin position="164"/>
        <end position="173"/>
    </location>
</feature>
<keyword evidence="12 15" id="KW-0413">Isomerase</keyword>
<feature type="region of interest" description="Disordered" evidence="16">
    <location>
        <begin position="33"/>
        <end position="72"/>
    </location>
</feature>
<comment type="cofactor">
    <cofactor evidence="1 15">
        <name>Mg(2+)</name>
        <dbReference type="ChEBI" id="CHEBI:18420"/>
    </cofactor>
</comment>
<feature type="region of interest" description="Disordered" evidence="16">
    <location>
        <begin position="137"/>
        <end position="350"/>
    </location>
</feature>
<feature type="compositionally biased region" description="Basic and acidic residues" evidence="16">
    <location>
        <begin position="325"/>
        <end position="336"/>
    </location>
</feature>
<evidence type="ECO:0000256" key="6">
    <source>
        <dbReference type="ARBA" id="ARBA00022806"/>
    </source>
</evidence>
<feature type="domain" description="AAA+ ATPase" evidence="17">
    <location>
        <begin position="439"/>
        <end position="610"/>
    </location>
</feature>
<keyword evidence="6 15" id="KW-0347">Helicase</keyword>
<dbReference type="GO" id="GO:0006281">
    <property type="term" value="P:DNA repair"/>
    <property type="evidence" value="ECO:0007669"/>
    <property type="project" value="UniProtKB-UniRule"/>
</dbReference>
<gene>
    <name evidence="15" type="primary">PIF1</name>
    <name evidence="18" type="ORF">G7K_4112-t1</name>
</gene>
<reference evidence="18 19" key="3">
    <citation type="journal article" date="2015" name="Genome Announc.">
        <title>Draft Genome Sequence of the Archiascomycetous Yeast Saitoella complicata.</title>
        <authorList>
            <person name="Yamauchi K."/>
            <person name="Kondo S."/>
            <person name="Hamamoto M."/>
            <person name="Takahashi Y."/>
            <person name="Ogura Y."/>
            <person name="Hayashi T."/>
            <person name="Nishida H."/>
        </authorList>
    </citation>
    <scope>NUCLEOTIDE SEQUENCE [LARGE SCALE GENOMIC DNA]</scope>
    <source>
        <strain evidence="18 19">NRRL Y-17804</strain>
    </source>
</reference>
<dbReference type="Gene3D" id="3.40.50.300">
    <property type="entry name" value="P-loop containing nucleotide triphosphate hydrolases"/>
    <property type="match status" value="2"/>
</dbReference>
<keyword evidence="8 15" id="KW-0238">DNA-binding</keyword>
<evidence type="ECO:0000256" key="14">
    <source>
        <dbReference type="ARBA" id="ARBA00048954"/>
    </source>
</evidence>
<evidence type="ECO:0000256" key="4">
    <source>
        <dbReference type="ARBA" id="ARBA00022763"/>
    </source>
</evidence>
<dbReference type="EMBL" id="BACD03000028">
    <property type="protein sequence ID" value="GAO49977.1"/>
    <property type="molecule type" value="Genomic_DNA"/>
</dbReference>
<feature type="DNA-binding region" evidence="15">
    <location>
        <begin position="855"/>
        <end position="874"/>
    </location>
</feature>
<feature type="compositionally biased region" description="Polar residues" evidence="16">
    <location>
        <begin position="234"/>
        <end position="251"/>
    </location>
</feature>
<dbReference type="GO" id="GO:0016887">
    <property type="term" value="F:ATP hydrolysis activity"/>
    <property type="evidence" value="ECO:0007669"/>
    <property type="project" value="RHEA"/>
</dbReference>
<evidence type="ECO:0000256" key="12">
    <source>
        <dbReference type="ARBA" id="ARBA00023235"/>
    </source>
</evidence>
<evidence type="ECO:0000256" key="8">
    <source>
        <dbReference type="ARBA" id="ARBA00023125"/>
    </source>
</evidence>
<dbReference type="SUPFAM" id="SSF52540">
    <property type="entry name" value="P-loop containing nucleoside triphosphate hydrolases"/>
    <property type="match status" value="2"/>
</dbReference>
<keyword evidence="19" id="KW-1185">Reference proteome</keyword>
<evidence type="ECO:0000256" key="3">
    <source>
        <dbReference type="ARBA" id="ARBA00022741"/>
    </source>
</evidence>
<dbReference type="CDD" id="cd18037">
    <property type="entry name" value="DEXSc_Pif1_like"/>
    <property type="match status" value="1"/>
</dbReference>
<evidence type="ECO:0000256" key="15">
    <source>
        <dbReference type="HAMAP-Rule" id="MF_03176"/>
    </source>
</evidence>
<dbReference type="GO" id="GO:0006310">
    <property type="term" value="P:DNA recombination"/>
    <property type="evidence" value="ECO:0007669"/>
    <property type="project" value="UniProtKB-UniRule"/>
</dbReference>
<feature type="compositionally biased region" description="Low complexity" evidence="16">
    <location>
        <begin position="34"/>
        <end position="48"/>
    </location>
</feature>
<keyword evidence="9 15" id="KW-0496">Mitochondrion</keyword>
<evidence type="ECO:0000256" key="1">
    <source>
        <dbReference type="ARBA" id="ARBA00001946"/>
    </source>
</evidence>
<feature type="compositionally biased region" description="Basic and acidic residues" evidence="16">
    <location>
        <begin position="275"/>
        <end position="295"/>
    </location>
</feature>
<dbReference type="InterPro" id="IPR051055">
    <property type="entry name" value="PIF1_helicase"/>
</dbReference>
<feature type="compositionally biased region" description="Pro residues" evidence="16">
    <location>
        <begin position="181"/>
        <end position="212"/>
    </location>
</feature>
<dbReference type="InterPro" id="IPR049163">
    <property type="entry name" value="Pif1-like_2B_dom"/>
</dbReference>
<dbReference type="GO" id="GO:0005524">
    <property type="term" value="F:ATP binding"/>
    <property type="evidence" value="ECO:0007669"/>
    <property type="project" value="UniProtKB-UniRule"/>
</dbReference>
<dbReference type="GO" id="GO:0000723">
    <property type="term" value="P:telomere maintenance"/>
    <property type="evidence" value="ECO:0007669"/>
    <property type="project" value="InterPro"/>
</dbReference>
<evidence type="ECO:0000256" key="7">
    <source>
        <dbReference type="ARBA" id="ARBA00022840"/>
    </source>
</evidence>
<comment type="subcellular location">
    <subcellularLocation>
        <location evidence="2">Nucleus</location>
        <location evidence="2">Nucleolus</location>
    </subcellularLocation>
    <subcellularLocation>
        <location evidence="15">Nucleus</location>
    </subcellularLocation>
    <subcellularLocation>
        <location evidence="15">Mitochondrion</location>
    </subcellularLocation>
</comment>
<dbReference type="PANTHER" id="PTHR47642">
    <property type="entry name" value="ATP-DEPENDENT DNA HELICASE"/>
    <property type="match status" value="1"/>
</dbReference>
<keyword evidence="11 15" id="KW-0234">DNA repair</keyword>
<dbReference type="AlphaFoldDB" id="A0A0E9NJD1"/>
<accession>A0A0E9NJD1</accession>
<keyword evidence="3 15" id="KW-0547">Nucleotide-binding</keyword>
<dbReference type="Pfam" id="PF05970">
    <property type="entry name" value="PIF1"/>
    <property type="match status" value="1"/>
</dbReference>
<proteinExistence type="inferred from homology"/>
<comment type="function">
    <text evidence="15">DNA-dependent ATPase and 5'-3' DNA helicase required for the maintenance of both mitochondrial and nuclear genome stability.</text>
</comment>
<dbReference type="HAMAP" id="MF_03176">
    <property type="entry name" value="PIF1"/>
    <property type="match status" value="1"/>
</dbReference>
<reference evidence="18 19" key="1">
    <citation type="journal article" date="2011" name="J. Gen. Appl. Microbiol.">
        <title>Draft genome sequencing of the enigmatic yeast Saitoella complicata.</title>
        <authorList>
            <person name="Nishida H."/>
            <person name="Hamamoto M."/>
            <person name="Sugiyama J."/>
        </authorList>
    </citation>
    <scope>NUCLEOTIDE SEQUENCE [LARGE SCALE GENOMIC DNA]</scope>
    <source>
        <strain evidence="18 19">NRRL Y-17804</strain>
    </source>
</reference>